<dbReference type="InterPro" id="IPR050143">
    <property type="entry name" value="TRIM/RBCC"/>
</dbReference>
<accession>A0A452HKD2</accession>
<dbReference type="PANTHER" id="PTHR24103">
    <property type="entry name" value="E3 UBIQUITIN-PROTEIN LIGASE TRIM"/>
    <property type="match status" value="1"/>
</dbReference>
<feature type="region of interest" description="Disordered" evidence="2">
    <location>
        <begin position="216"/>
        <end position="237"/>
    </location>
</feature>
<protein>
    <submittedName>
        <fullName evidence="3">Uncharacterized protein</fullName>
    </submittedName>
</protein>
<evidence type="ECO:0000313" key="3">
    <source>
        <dbReference type="Ensembl" id="ENSGAGP00000015378.1"/>
    </source>
</evidence>
<dbReference type="Ensembl" id="ENSGAGT00000017563.1">
    <property type="protein sequence ID" value="ENSGAGP00000015378.1"/>
    <property type="gene ID" value="ENSGAGG00000011601.1"/>
</dbReference>
<evidence type="ECO:0000256" key="2">
    <source>
        <dbReference type="SAM" id="MobiDB-lite"/>
    </source>
</evidence>
<organism evidence="3 4">
    <name type="scientific">Gopherus agassizii</name>
    <name type="common">Agassiz's desert tortoise</name>
    <dbReference type="NCBI Taxonomy" id="38772"/>
    <lineage>
        <taxon>Eukaryota</taxon>
        <taxon>Metazoa</taxon>
        <taxon>Chordata</taxon>
        <taxon>Craniata</taxon>
        <taxon>Vertebrata</taxon>
        <taxon>Euteleostomi</taxon>
        <taxon>Archelosauria</taxon>
        <taxon>Testudinata</taxon>
        <taxon>Testudines</taxon>
        <taxon>Cryptodira</taxon>
        <taxon>Durocryptodira</taxon>
        <taxon>Testudinoidea</taxon>
        <taxon>Testudinidae</taxon>
        <taxon>Gopherus</taxon>
    </lineage>
</organism>
<dbReference type="Proteomes" id="UP000291020">
    <property type="component" value="Unassembled WGS sequence"/>
</dbReference>
<feature type="coiled-coil region" evidence="1">
    <location>
        <begin position="52"/>
        <end position="151"/>
    </location>
</feature>
<keyword evidence="1" id="KW-0175">Coiled coil</keyword>
<dbReference type="AlphaFoldDB" id="A0A452HKD2"/>
<evidence type="ECO:0000256" key="1">
    <source>
        <dbReference type="SAM" id="Coils"/>
    </source>
</evidence>
<keyword evidence="4" id="KW-1185">Reference proteome</keyword>
<name>A0A452HKD2_9SAUR</name>
<sequence length="237" mass="27181">MGLATLRGGGSRCQREALSCVLGSVERTDSSIPAEETAHKKSIPAMLFFFAQKQFQTQLQTLKEEREKLLGLKVSAEGRSREYLEKTDAQRQKIVSEFEQLRQFLEEQERLLLARLAELEKGMTKMRDENVTKLCEEISRLSELIHEMEGKCRQPASEFLQDFRNTLSRCEKGQFQQPVEISPELEKRLSDFCPKIFVLKETLKKLKDTLPSKLEREWGESLGKEGPGKKAANGRRS</sequence>
<reference evidence="3" key="3">
    <citation type="submission" date="2025-09" db="UniProtKB">
        <authorList>
            <consortium name="Ensembl"/>
        </authorList>
    </citation>
    <scope>IDENTIFICATION</scope>
</reference>
<reference evidence="4" key="1">
    <citation type="journal article" date="2017" name="PLoS ONE">
        <title>The Agassiz's desert tortoise genome provides a resource for the conservation of a threatened species.</title>
        <authorList>
            <person name="Tollis M."/>
            <person name="DeNardo D.F."/>
            <person name="Cornelius J.A."/>
            <person name="Dolby G.A."/>
            <person name="Edwards T."/>
            <person name="Henen B.T."/>
            <person name="Karl A.E."/>
            <person name="Murphy R.W."/>
            <person name="Kusumi K."/>
        </authorList>
    </citation>
    <scope>NUCLEOTIDE SEQUENCE [LARGE SCALE GENOMIC DNA]</scope>
</reference>
<feature type="compositionally biased region" description="Basic and acidic residues" evidence="2">
    <location>
        <begin position="216"/>
        <end position="228"/>
    </location>
</feature>
<proteinExistence type="predicted"/>
<evidence type="ECO:0000313" key="4">
    <source>
        <dbReference type="Proteomes" id="UP000291020"/>
    </source>
</evidence>
<dbReference type="STRING" id="38772.ENSGAGP00000015378"/>
<reference evidence="3" key="2">
    <citation type="submission" date="2025-08" db="UniProtKB">
        <authorList>
            <consortium name="Ensembl"/>
        </authorList>
    </citation>
    <scope>IDENTIFICATION</scope>
</reference>